<dbReference type="EMBL" id="KQ090293">
    <property type="protein sequence ID" value="KMS97736.1"/>
    <property type="molecule type" value="Genomic_DNA"/>
</dbReference>
<reference evidence="2 3" key="1">
    <citation type="journal article" date="2014" name="Nature">
        <title>The genome of the recently domesticated crop plant sugar beet (Beta vulgaris).</title>
        <authorList>
            <person name="Dohm J.C."/>
            <person name="Minoche A.E."/>
            <person name="Holtgrawe D."/>
            <person name="Capella-Gutierrez S."/>
            <person name="Zakrzewski F."/>
            <person name="Tafer H."/>
            <person name="Rupp O."/>
            <person name="Sorensen T.R."/>
            <person name="Stracke R."/>
            <person name="Reinhardt R."/>
            <person name="Goesmann A."/>
            <person name="Kraft T."/>
            <person name="Schulz B."/>
            <person name="Stadler P.F."/>
            <person name="Schmidt T."/>
            <person name="Gabaldon T."/>
            <person name="Lehrach H."/>
            <person name="Weisshaar B."/>
            <person name="Himmelbauer H."/>
        </authorList>
    </citation>
    <scope>NUCLEOTIDE SEQUENCE [LARGE SCALE GENOMIC DNA]</scope>
    <source>
        <tissue evidence="2">Taproot</tissue>
    </source>
</reference>
<protein>
    <submittedName>
        <fullName evidence="2">Uncharacterized protein</fullName>
    </submittedName>
</protein>
<feature type="region of interest" description="Disordered" evidence="1">
    <location>
        <begin position="39"/>
        <end position="116"/>
    </location>
</feature>
<organism evidence="2 3">
    <name type="scientific">Beta vulgaris subsp. vulgaris</name>
    <name type="common">Beet</name>
    <dbReference type="NCBI Taxonomy" id="3555"/>
    <lineage>
        <taxon>Eukaryota</taxon>
        <taxon>Viridiplantae</taxon>
        <taxon>Streptophyta</taxon>
        <taxon>Embryophyta</taxon>
        <taxon>Tracheophyta</taxon>
        <taxon>Spermatophyta</taxon>
        <taxon>Magnoliopsida</taxon>
        <taxon>eudicotyledons</taxon>
        <taxon>Gunneridae</taxon>
        <taxon>Pentapetalae</taxon>
        <taxon>Caryophyllales</taxon>
        <taxon>Chenopodiaceae</taxon>
        <taxon>Betoideae</taxon>
        <taxon>Beta</taxon>
    </lineage>
</organism>
<evidence type="ECO:0000313" key="3">
    <source>
        <dbReference type="Proteomes" id="UP000035740"/>
    </source>
</evidence>
<gene>
    <name evidence="2" type="ORF">BVRB_5g124110</name>
</gene>
<dbReference type="Proteomes" id="UP000035740">
    <property type="component" value="Unassembled WGS sequence"/>
</dbReference>
<dbReference type="Gramene" id="KMS97736">
    <property type="protein sequence ID" value="KMS97736"/>
    <property type="gene ID" value="BVRB_5g124110"/>
</dbReference>
<keyword evidence="3" id="KW-1185">Reference proteome</keyword>
<sequence>MCYDKMMVVFDPICLKAAHFGEVDVVVEALKLLDDRIDERRVLKNTSNGPKEGTPSSVGNNTIRQDVTHGSVNLQEGPKDPLGRHVKDRALLDSLHALRRGKDPKNRSKGTKMARN</sequence>
<evidence type="ECO:0000313" key="2">
    <source>
        <dbReference type="EMBL" id="KMS97736.1"/>
    </source>
</evidence>
<dbReference type="AlphaFoldDB" id="A0A0J8B9V1"/>
<proteinExistence type="predicted"/>
<feature type="compositionally biased region" description="Basic and acidic residues" evidence="1">
    <location>
        <begin position="77"/>
        <end position="91"/>
    </location>
</feature>
<name>A0A0J8B9V1_BETVV</name>
<accession>A0A0J8B9V1</accession>
<dbReference type="eggNOG" id="ENOG502QSZE">
    <property type="taxonomic scope" value="Eukaryota"/>
</dbReference>
<feature type="compositionally biased region" description="Polar residues" evidence="1">
    <location>
        <begin position="44"/>
        <end position="74"/>
    </location>
</feature>
<feature type="compositionally biased region" description="Basic residues" evidence="1">
    <location>
        <begin position="107"/>
        <end position="116"/>
    </location>
</feature>
<evidence type="ECO:0000256" key="1">
    <source>
        <dbReference type="SAM" id="MobiDB-lite"/>
    </source>
</evidence>